<sequence length="614" mass="68036">MSDERKQSRYLNRRTVLKAAGAAGLAAASPWTTGQVAAVTGNTPLALGDHKWEDPLPRPGVLTPANRKGRTDRYEIELSEFTQTVLPSSLGKDTTLWGYEGTYPAATIEARPGRPVEVEYINNLPSDHLLSVDERIHGAGQGAPAVRTVTHLHGGVVAPEDDGYPEAWISSGGQTAGDIASVPNSEVPYKNPKEYPNDQKPGTLWYHDHALGITRLNVYAGLAGFYLLRDPMENALPNEQYEIPILFQDRTFESNGDLFYPPGDEDDYEAEFAGDIPVVNGKAYPYIEVEPRSYRFRFLNGSNNRSFNMRFYNEDTDSYSDVPLMQQIGVDLGFLDEVVSVGPGGTVGPKGPIDSMLLSGAERADVVVDFSGYEGTTFTVKNNAEFPYAGLNSGPDIESMGEMLQIRVTDTVTEPDATIPPQRFLDRITNKYEEPETTSSGITRTFTLDSAVFTVESGDFEGDELDSHFLDLAFWEDDDAIVNPTLGTSEVWELYNTTGDSHPIHLHLVDFEVLEQESFTWDDEAGYQDAAQAFIDSETTTRPDISDYVTLSGAPTLPNPNNRFHKDTVLVNPQEVVRIKPNFTGYTGIYPWHCHILEHEDQEMMLPYEVVSSE</sequence>
<name>A0AAW4PGH2_9EURY</name>
<dbReference type="InterPro" id="IPR045087">
    <property type="entry name" value="Cu-oxidase_fam"/>
</dbReference>
<feature type="domain" description="Plastocyanin-like" evidence="1">
    <location>
        <begin position="454"/>
        <end position="611"/>
    </location>
</feature>
<dbReference type="InterPro" id="IPR011706">
    <property type="entry name" value="Cu-oxidase_C"/>
</dbReference>
<dbReference type="GO" id="GO:0005507">
    <property type="term" value="F:copper ion binding"/>
    <property type="evidence" value="ECO:0007669"/>
    <property type="project" value="InterPro"/>
</dbReference>
<reference evidence="2 3" key="1">
    <citation type="submission" date="2021-06" db="EMBL/GenBank/DDBJ databases">
        <title>Halomicroarcula sp. a new haloarchaeum isolated from saline soil.</title>
        <authorList>
            <person name="Duran-Viseras A."/>
            <person name="Sanchez-Porro C."/>
            <person name="Ventosa A."/>
        </authorList>
    </citation>
    <scope>NUCLEOTIDE SEQUENCE [LARGE SCALE GENOMIC DNA]</scope>
    <source>
        <strain evidence="2 3">F27</strain>
    </source>
</reference>
<dbReference type="EMBL" id="RKLT01000009">
    <property type="protein sequence ID" value="MBX0296688.1"/>
    <property type="molecule type" value="Genomic_DNA"/>
</dbReference>
<dbReference type="GO" id="GO:0016491">
    <property type="term" value="F:oxidoreductase activity"/>
    <property type="evidence" value="ECO:0007669"/>
    <property type="project" value="InterPro"/>
</dbReference>
<accession>A0AAW4PGH2</accession>
<organism evidence="2 3">
    <name type="scientific">Haloarcula nitratireducens</name>
    <dbReference type="NCBI Taxonomy" id="2487749"/>
    <lineage>
        <taxon>Archaea</taxon>
        <taxon>Methanobacteriati</taxon>
        <taxon>Methanobacteriota</taxon>
        <taxon>Stenosarchaea group</taxon>
        <taxon>Halobacteria</taxon>
        <taxon>Halobacteriales</taxon>
        <taxon>Haloarculaceae</taxon>
        <taxon>Haloarcula</taxon>
    </lineage>
</organism>
<protein>
    <submittedName>
        <fullName evidence="2">Multicopper oxidase domain-containing protein</fullName>
    </submittedName>
</protein>
<dbReference type="Pfam" id="PF07731">
    <property type="entry name" value="Cu-oxidase_2"/>
    <property type="match status" value="1"/>
</dbReference>
<keyword evidence="3" id="KW-1185">Reference proteome</keyword>
<dbReference type="PROSITE" id="PS51318">
    <property type="entry name" value="TAT"/>
    <property type="match status" value="1"/>
</dbReference>
<dbReference type="CDD" id="cd13844">
    <property type="entry name" value="CuRO_1_BOD_CotA_like"/>
    <property type="match status" value="1"/>
</dbReference>
<evidence type="ECO:0000259" key="1">
    <source>
        <dbReference type="Pfam" id="PF07731"/>
    </source>
</evidence>
<dbReference type="SUPFAM" id="SSF49503">
    <property type="entry name" value="Cupredoxins"/>
    <property type="match status" value="2"/>
</dbReference>
<dbReference type="InterPro" id="IPR008972">
    <property type="entry name" value="Cupredoxin"/>
</dbReference>
<evidence type="ECO:0000313" key="3">
    <source>
        <dbReference type="Proteomes" id="UP001430455"/>
    </source>
</evidence>
<comment type="caution">
    <text evidence="2">The sequence shown here is derived from an EMBL/GenBank/DDBJ whole genome shotgun (WGS) entry which is preliminary data.</text>
</comment>
<dbReference type="RefSeq" id="WP_220581281.1">
    <property type="nucleotide sequence ID" value="NZ_RKLT01000009.1"/>
</dbReference>
<dbReference type="Proteomes" id="UP001430455">
    <property type="component" value="Unassembled WGS sequence"/>
</dbReference>
<dbReference type="InterPro" id="IPR006311">
    <property type="entry name" value="TAT_signal"/>
</dbReference>
<dbReference type="Gene3D" id="2.60.40.420">
    <property type="entry name" value="Cupredoxins - blue copper proteins"/>
    <property type="match status" value="3"/>
</dbReference>
<proteinExistence type="predicted"/>
<dbReference type="PANTHER" id="PTHR48267">
    <property type="entry name" value="CUPREDOXIN SUPERFAMILY PROTEIN"/>
    <property type="match status" value="1"/>
</dbReference>
<dbReference type="AlphaFoldDB" id="A0AAW4PGH2"/>
<gene>
    <name evidence="2" type="ORF">EGH23_17560</name>
</gene>
<dbReference type="PANTHER" id="PTHR48267:SF1">
    <property type="entry name" value="BILIRUBIN OXIDASE"/>
    <property type="match status" value="1"/>
</dbReference>
<evidence type="ECO:0000313" key="2">
    <source>
        <dbReference type="EMBL" id="MBX0296688.1"/>
    </source>
</evidence>